<keyword evidence="2" id="KW-1185">Reference proteome</keyword>
<dbReference type="EMBL" id="SMKY01000077">
    <property type="protein sequence ID" value="TDD81475.1"/>
    <property type="molecule type" value="Genomic_DNA"/>
</dbReference>
<dbReference type="Proteomes" id="UP000295578">
    <property type="component" value="Unassembled WGS sequence"/>
</dbReference>
<evidence type="ECO:0000313" key="2">
    <source>
        <dbReference type="Proteomes" id="UP000295578"/>
    </source>
</evidence>
<dbReference type="RefSeq" id="WP_132198683.1">
    <property type="nucleotide sequence ID" value="NZ_SMKY01000077.1"/>
</dbReference>
<gene>
    <name evidence="1" type="ORF">E1293_18585</name>
</gene>
<reference evidence="1 2" key="1">
    <citation type="submission" date="2019-03" db="EMBL/GenBank/DDBJ databases">
        <title>Draft genome sequences of novel Actinobacteria.</title>
        <authorList>
            <person name="Sahin N."/>
            <person name="Ay H."/>
            <person name="Saygin H."/>
        </authorList>
    </citation>
    <scope>NUCLEOTIDE SEQUENCE [LARGE SCALE GENOMIC DNA]</scope>
    <source>
        <strain evidence="1 2">DSM 45941</strain>
    </source>
</reference>
<organism evidence="1 2">
    <name type="scientific">Actinomadura darangshiensis</name>
    <dbReference type="NCBI Taxonomy" id="705336"/>
    <lineage>
        <taxon>Bacteria</taxon>
        <taxon>Bacillati</taxon>
        <taxon>Actinomycetota</taxon>
        <taxon>Actinomycetes</taxon>
        <taxon>Streptosporangiales</taxon>
        <taxon>Thermomonosporaceae</taxon>
        <taxon>Actinomadura</taxon>
    </lineage>
</organism>
<dbReference type="SUPFAM" id="SSF140453">
    <property type="entry name" value="EsxAB dimer-like"/>
    <property type="match status" value="1"/>
</dbReference>
<name>A0A4R5B7W0_9ACTN</name>
<evidence type="ECO:0000313" key="1">
    <source>
        <dbReference type="EMBL" id="TDD81475.1"/>
    </source>
</evidence>
<dbReference type="InterPro" id="IPR036689">
    <property type="entry name" value="ESAT-6-like_sf"/>
</dbReference>
<protein>
    <submittedName>
        <fullName evidence="1">WXG100 family type VII secretion target</fullName>
    </submittedName>
</protein>
<dbReference type="Gene3D" id="1.10.287.1060">
    <property type="entry name" value="ESAT-6-like"/>
    <property type="match status" value="1"/>
</dbReference>
<dbReference type="AlphaFoldDB" id="A0A4R5B7W0"/>
<accession>A0A4R5B7W0</accession>
<comment type="caution">
    <text evidence="1">The sequence shown here is derived from an EMBL/GenBank/DDBJ whole genome shotgun (WGS) entry which is preliminary data.</text>
</comment>
<sequence length="104" mass="11278">MGNVDGTQIYVGEGLGAAGGWLNGRAAEIEGQLQTLKTKLAPLEAAWTQSQAATYYQDMQLQWNIAAEGLFGPDGVLGQIAHAMNVNWGNYADAEWANIRSWQH</sequence>
<dbReference type="OrthoDB" id="4222642at2"/>
<proteinExistence type="predicted"/>